<dbReference type="OrthoDB" id="447510at2759"/>
<organism evidence="5 6">
    <name type="scientific">Paramecium sonneborni</name>
    <dbReference type="NCBI Taxonomy" id="65129"/>
    <lineage>
        <taxon>Eukaryota</taxon>
        <taxon>Sar</taxon>
        <taxon>Alveolata</taxon>
        <taxon>Ciliophora</taxon>
        <taxon>Intramacronucleata</taxon>
        <taxon>Oligohymenophorea</taxon>
        <taxon>Peniculida</taxon>
        <taxon>Parameciidae</taxon>
        <taxon>Paramecium</taxon>
    </lineage>
</organism>
<reference evidence="5" key="1">
    <citation type="submission" date="2021-01" db="EMBL/GenBank/DDBJ databases">
        <authorList>
            <consortium name="Genoscope - CEA"/>
            <person name="William W."/>
        </authorList>
    </citation>
    <scope>NUCLEOTIDE SEQUENCE</scope>
</reference>
<dbReference type="GO" id="GO:0019799">
    <property type="term" value="F:tubulin N-acetyltransferase activity"/>
    <property type="evidence" value="ECO:0007669"/>
    <property type="project" value="UniProtKB-UniRule"/>
</dbReference>
<dbReference type="EC" id="2.3.1.108" evidence="3"/>
<gene>
    <name evidence="5" type="ORF">PSON_ATCC_30995.1.T1400157</name>
</gene>
<evidence type="ECO:0000256" key="3">
    <source>
        <dbReference type="HAMAP-Rule" id="MF_03130"/>
    </source>
</evidence>
<dbReference type="Pfam" id="PF05301">
    <property type="entry name" value="Acetyltransf_16"/>
    <property type="match status" value="1"/>
</dbReference>
<accession>A0A8S1R4Q5</accession>
<comment type="function">
    <text evidence="3">Specifically acetylates 'Lys-40' in alpha-tubulin on the lumenal side of microtubules. Promotes microtubule destabilization and accelerates microtubule dynamics; this activity may be independent of acetylation activity. Acetylates alpha-tubulin with a slow enzymatic rate, due to a catalytic site that is not optimized for acetyl transfer. Enters the microtubule through each end and diffuses quickly throughout the lumen of microtubules. Acetylates only long/old microtubules because of its slow acetylation rate since it does not have time to act on dynamically unstable microtubules before the enzyme is released.</text>
</comment>
<feature type="binding site" evidence="3">
    <location>
        <begin position="106"/>
        <end position="119"/>
    </location>
    <ligand>
        <name>acetyl-CoA</name>
        <dbReference type="ChEBI" id="CHEBI:57288"/>
    </ligand>
</feature>
<sequence>MQFQFPLQKALQTNQNGISVINAQNTRRNSFLDEVIDKMGEASAIAQQLKQIITTASRFYGSDQRVYLKSDGKNCQGLLKVGRKNLFYRDYNGQIKELQPLCVLDFYVHESVQRMGVGKELFEEMLKNEQIKPEKLAYDRPSQKLIGFLNKHYHLNQYIPQNNNFVIFNQFFSQNNQPQIVEGRIQKYGRNSQIDQLDIMMQQISQNKMNQQQQQTQQKQIYQMNPPWAIDKSTNVYNNNINLQQRTHVYKIN</sequence>
<dbReference type="InterPro" id="IPR007965">
    <property type="entry name" value="GNAT_ATAT"/>
</dbReference>
<evidence type="ECO:0000313" key="6">
    <source>
        <dbReference type="Proteomes" id="UP000692954"/>
    </source>
</evidence>
<protein>
    <recommendedName>
        <fullName evidence="3">Alpha-tubulin N-acetyltransferase</fullName>
        <shortName evidence="3">Alpha-TAT</shortName>
        <shortName evidence="3">TAT</shortName>
        <ecNumber evidence="3">2.3.1.108</ecNumber>
    </recommendedName>
    <alternativeName>
        <fullName evidence="3">Acetyltransferase mec-17 homolog</fullName>
    </alternativeName>
</protein>
<dbReference type="PANTHER" id="PTHR12327">
    <property type="entry name" value="ALPHA-TUBULIN N-ACETYLTRANSFERASE 1"/>
    <property type="match status" value="1"/>
</dbReference>
<dbReference type="InterPro" id="IPR038746">
    <property type="entry name" value="Atat"/>
</dbReference>
<dbReference type="HAMAP" id="MF_03130">
    <property type="entry name" value="mec17"/>
    <property type="match status" value="1"/>
</dbReference>
<evidence type="ECO:0000259" key="4">
    <source>
        <dbReference type="PROSITE" id="PS51730"/>
    </source>
</evidence>
<evidence type="ECO:0000313" key="5">
    <source>
        <dbReference type="EMBL" id="CAD8122818.1"/>
    </source>
</evidence>
<dbReference type="PROSITE" id="PS51730">
    <property type="entry name" value="GNAT_ATAT"/>
    <property type="match status" value="1"/>
</dbReference>
<evidence type="ECO:0000256" key="2">
    <source>
        <dbReference type="ARBA" id="ARBA00023315"/>
    </source>
</evidence>
<dbReference type="GO" id="GO:0005874">
    <property type="term" value="C:microtubule"/>
    <property type="evidence" value="ECO:0007669"/>
    <property type="project" value="InterPro"/>
</dbReference>
<dbReference type="PANTHER" id="PTHR12327:SF0">
    <property type="entry name" value="ALPHA-TUBULIN N-ACETYLTRANSFERASE 1"/>
    <property type="match status" value="1"/>
</dbReference>
<feature type="site" description="Crucial for catalytic activity" evidence="3">
    <location>
        <position position="47"/>
    </location>
</feature>
<dbReference type="EMBL" id="CAJJDN010000140">
    <property type="protein sequence ID" value="CAD8122818.1"/>
    <property type="molecule type" value="Genomic_DNA"/>
</dbReference>
<keyword evidence="2 3" id="KW-0012">Acyltransferase</keyword>
<dbReference type="GO" id="GO:0070507">
    <property type="term" value="P:regulation of microtubule cytoskeleton organization"/>
    <property type="evidence" value="ECO:0007669"/>
    <property type="project" value="UniProtKB-UniRule"/>
</dbReference>
<feature type="binding site" evidence="3">
    <location>
        <begin position="142"/>
        <end position="151"/>
    </location>
    <ligand>
        <name>acetyl-CoA</name>
        <dbReference type="ChEBI" id="CHEBI:57288"/>
    </ligand>
</feature>
<comment type="caution">
    <text evidence="5">The sequence shown here is derived from an EMBL/GenBank/DDBJ whole genome shotgun (WGS) entry which is preliminary data.</text>
</comment>
<evidence type="ECO:0000256" key="1">
    <source>
        <dbReference type="ARBA" id="ARBA00022679"/>
    </source>
</evidence>
<dbReference type="AlphaFoldDB" id="A0A8S1R4Q5"/>
<keyword evidence="6" id="KW-1185">Reference proteome</keyword>
<dbReference type="Proteomes" id="UP000692954">
    <property type="component" value="Unassembled WGS sequence"/>
</dbReference>
<dbReference type="FunFam" id="3.40.630.30:FF:000216">
    <property type="entry name" value="Alpha-tubulin N-acetyltransferase"/>
    <property type="match status" value="1"/>
</dbReference>
<feature type="domain" description="N-acetyltransferase" evidence="4">
    <location>
        <begin position="1"/>
        <end position="172"/>
    </location>
</feature>
<proteinExistence type="inferred from homology"/>
<name>A0A8S1R4Q5_9CILI</name>
<comment type="catalytic activity">
    <reaction evidence="3">
        <text>L-lysyl-[alpha-tubulin] + acetyl-CoA = N(6)-acetyl-L-lysyl-[alpha-tubulin] + CoA + H(+)</text>
        <dbReference type="Rhea" id="RHEA:15277"/>
        <dbReference type="Rhea" id="RHEA-COMP:11278"/>
        <dbReference type="Rhea" id="RHEA-COMP:11279"/>
        <dbReference type="ChEBI" id="CHEBI:15378"/>
        <dbReference type="ChEBI" id="CHEBI:29969"/>
        <dbReference type="ChEBI" id="CHEBI:57287"/>
        <dbReference type="ChEBI" id="CHEBI:57288"/>
        <dbReference type="ChEBI" id="CHEBI:61930"/>
        <dbReference type="EC" id="2.3.1.108"/>
    </reaction>
</comment>
<comment type="similarity">
    <text evidence="3">Belongs to the acetyltransferase ATAT1 family.</text>
</comment>
<dbReference type="CDD" id="cd04301">
    <property type="entry name" value="NAT_SF"/>
    <property type="match status" value="1"/>
</dbReference>
<keyword evidence="1 3" id="KW-0808">Transferase</keyword>